<dbReference type="Proteomes" id="UP000282433">
    <property type="component" value="Chromosome"/>
</dbReference>
<dbReference type="AlphaFoldDB" id="A0A447RMB8"/>
<dbReference type="InterPro" id="IPR007539">
    <property type="entry name" value="DUF551"/>
</dbReference>
<sequence length="284" mass="31226">MTSKLTRDRLQEIAEDGFLKHGESKELARMALAAMDSEPDCKERKLFCSTDTTRMRKTISVSAGTEDAPLYRRAAMLQAGTLTNEGTKQAWTGIPDIDNAINMLDRIDTLDSCDDDRIEAVKTVLRGLAGNSPMWVGVDWAKGCELGNSPVIPDGYVMVPKEMTDEIGEAIAMQANCCGGIALDIYDAMLAAAPQSPGSEPATVPGKWIPVSERMPEMGEKQRYVLAADFKNNYWPNIPNTQVGVYGDWFDDGNPTWDDGDGEDLHLKEVTHWMPLPAGPQEVR</sequence>
<name>A0A447RMB8_KLEPN</name>
<dbReference type="RefSeq" id="WP_370453877.1">
    <property type="nucleotide sequence ID" value="NZ_CAAHAA010000022.1"/>
</dbReference>
<accession>A0A447RMB8</accession>
<dbReference type="EMBL" id="LR134162">
    <property type="protein sequence ID" value="VEB00999.1"/>
    <property type="molecule type" value="Genomic_DNA"/>
</dbReference>
<evidence type="ECO:0000313" key="3">
    <source>
        <dbReference type="Proteomes" id="UP000282433"/>
    </source>
</evidence>
<evidence type="ECO:0000313" key="2">
    <source>
        <dbReference type="EMBL" id="VEB00999.1"/>
    </source>
</evidence>
<reference evidence="2 3" key="1">
    <citation type="submission" date="2018-12" db="EMBL/GenBank/DDBJ databases">
        <authorList>
            <consortium name="Pathogen Informatics"/>
        </authorList>
    </citation>
    <scope>NUCLEOTIDE SEQUENCE [LARGE SCALE GENOMIC DNA]</scope>
    <source>
        <strain evidence="2 3">NCTC13635</strain>
    </source>
</reference>
<evidence type="ECO:0000259" key="1">
    <source>
        <dbReference type="Pfam" id="PF04448"/>
    </source>
</evidence>
<feature type="domain" description="DUF551" evidence="1">
    <location>
        <begin position="207"/>
        <end position="281"/>
    </location>
</feature>
<gene>
    <name evidence="2" type="ORF">NCTC13635_01721</name>
</gene>
<dbReference type="Pfam" id="PF04448">
    <property type="entry name" value="DUF551"/>
    <property type="match status" value="1"/>
</dbReference>
<organism evidence="2 3">
    <name type="scientific">Klebsiella pneumoniae</name>
    <dbReference type="NCBI Taxonomy" id="573"/>
    <lineage>
        <taxon>Bacteria</taxon>
        <taxon>Pseudomonadati</taxon>
        <taxon>Pseudomonadota</taxon>
        <taxon>Gammaproteobacteria</taxon>
        <taxon>Enterobacterales</taxon>
        <taxon>Enterobacteriaceae</taxon>
        <taxon>Klebsiella/Raoultella group</taxon>
        <taxon>Klebsiella</taxon>
        <taxon>Klebsiella pneumoniae complex</taxon>
    </lineage>
</organism>
<proteinExistence type="predicted"/>
<protein>
    <submittedName>
        <fullName evidence="2">Eaa1</fullName>
    </submittedName>
</protein>